<feature type="region of interest" description="Disordered" evidence="1">
    <location>
        <begin position="113"/>
        <end position="202"/>
    </location>
</feature>
<dbReference type="Gramene" id="Os01t0843432-00">
    <property type="protein sequence ID" value="Os01t0843432-00"/>
    <property type="gene ID" value="Os01g0843432"/>
</dbReference>
<feature type="region of interest" description="Disordered" evidence="1">
    <location>
        <begin position="1"/>
        <end position="73"/>
    </location>
</feature>
<dbReference type="PaxDb" id="39947-A0A0P0VA71"/>
<organism evidence="2 3">
    <name type="scientific">Oryza sativa subsp. japonica</name>
    <name type="common">Rice</name>
    <dbReference type="NCBI Taxonomy" id="39947"/>
    <lineage>
        <taxon>Eukaryota</taxon>
        <taxon>Viridiplantae</taxon>
        <taxon>Streptophyta</taxon>
        <taxon>Embryophyta</taxon>
        <taxon>Tracheophyta</taxon>
        <taxon>Spermatophyta</taxon>
        <taxon>Magnoliopsida</taxon>
        <taxon>Liliopsida</taxon>
        <taxon>Poales</taxon>
        <taxon>Poaceae</taxon>
        <taxon>BOP clade</taxon>
        <taxon>Oryzoideae</taxon>
        <taxon>Oryzeae</taxon>
        <taxon>Oryzinae</taxon>
        <taxon>Oryza</taxon>
        <taxon>Oryza sativa</taxon>
    </lineage>
</organism>
<proteinExistence type="predicted"/>
<feature type="non-terminal residue" evidence="2">
    <location>
        <position position="1"/>
    </location>
</feature>
<feature type="compositionally biased region" description="Basic residues" evidence="1">
    <location>
        <begin position="40"/>
        <end position="53"/>
    </location>
</feature>
<reference evidence="2 3" key="2">
    <citation type="journal article" date="2013" name="Plant Cell Physiol.">
        <title>Rice Annotation Project Database (RAP-DB): an integrative and interactive database for rice genomics.</title>
        <authorList>
            <person name="Sakai H."/>
            <person name="Lee S.S."/>
            <person name="Tanaka T."/>
            <person name="Numa H."/>
            <person name="Kim J."/>
            <person name="Kawahara Y."/>
            <person name="Wakimoto H."/>
            <person name="Yang C.C."/>
            <person name="Iwamoto M."/>
            <person name="Abe T."/>
            <person name="Yamada Y."/>
            <person name="Muto A."/>
            <person name="Inokuchi H."/>
            <person name="Ikemura T."/>
            <person name="Matsumoto T."/>
            <person name="Sasaki T."/>
            <person name="Itoh T."/>
        </authorList>
    </citation>
    <scope>NUCLEOTIDE SEQUENCE [LARGE SCALE GENOMIC DNA]</scope>
    <source>
        <strain evidence="3">cv. Nipponbare</strain>
    </source>
</reference>
<keyword evidence="3" id="KW-1185">Reference proteome</keyword>
<name>A0A0P0VA71_ORYSJ</name>
<protein>
    <submittedName>
        <fullName evidence="2">Os01g0843432 protein</fullName>
    </submittedName>
</protein>
<sequence length="202" mass="23255">WWRRATRQRWGEELRAGSGGGAAGVGAPRGLPRRPPPTTTRRRGQRQVRRLHRDGRLVPGRRASRARRRRGLPRDAARWRGVARPKILLLPRPALRQHFIGAQLRRPRQCHRARRGEHAARRRGRGHVLHRGPRLRQGRQQDRGIGGEFAHHRGLRYDADIPRHSSDGTTRRRALPPVQSPDGLLHLCYEPTGSKPNRRVRT</sequence>
<feature type="compositionally biased region" description="Basic residues" evidence="1">
    <location>
        <begin position="113"/>
        <end position="137"/>
    </location>
</feature>
<dbReference type="AlphaFoldDB" id="A0A0P0VA71"/>
<evidence type="ECO:0000313" key="3">
    <source>
        <dbReference type="Proteomes" id="UP000059680"/>
    </source>
</evidence>
<dbReference type="Proteomes" id="UP000059680">
    <property type="component" value="Chromosome 1"/>
</dbReference>
<reference evidence="2 3" key="3">
    <citation type="journal article" date="2013" name="Rice">
        <title>Improvement of the Oryza sativa Nipponbare reference genome using next generation sequence and optical map data.</title>
        <authorList>
            <person name="Kawahara Y."/>
            <person name="de la Bastide M."/>
            <person name="Hamilton J.P."/>
            <person name="Kanamori H."/>
            <person name="McCombie W.R."/>
            <person name="Ouyang S."/>
            <person name="Schwartz D.C."/>
            <person name="Tanaka T."/>
            <person name="Wu J."/>
            <person name="Zhou S."/>
            <person name="Childs K.L."/>
            <person name="Davidson R.M."/>
            <person name="Lin H."/>
            <person name="Quesada-Ocampo L."/>
            <person name="Vaillancourt B."/>
            <person name="Sakai H."/>
            <person name="Lee S.S."/>
            <person name="Kim J."/>
            <person name="Numa H."/>
            <person name="Itoh T."/>
            <person name="Buell C.R."/>
            <person name="Matsumoto T."/>
        </authorList>
    </citation>
    <scope>NUCLEOTIDE SEQUENCE [LARGE SCALE GENOMIC DNA]</scope>
    <source>
        <strain evidence="3">cv. Nipponbare</strain>
    </source>
</reference>
<dbReference type="InParanoid" id="A0A0P0VA71"/>
<dbReference type="EMBL" id="AP014957">
    <property type="protein sequence ID" value="BAS75178.1"/>
    <property type="molecule type" value="Genomic_DNA"/>
</dbReference>
<feature type="compositionally biased region" description="Basic residues" evidence="1">
    <location>
        <begin position="62"/>
        <end position="71"/>
    </location>
</feature>
<accession>A0A0P0VA71</accession>
<reference evidence="3" key="1">
    <citation type="journal article" date="2005" name="Nature">
        <title>The map-based sequence of the rice genome.</title>
        <authorList>
            <consortium name="International rice genome sequencing project (IRGSP)"/>
            <person name="Matsumoto T."/>
            <person name="Wu J."/>
            <person name="Kanamori H."/>
            <person name="Katayose Y."/>
            <person name="Fujisawa M."/>
            <person name="Namiki N."/>
            <person name="Mizuno H."/>
            <person name="Yamamoto K."/>
            <person name="Antonio B.A."/>
            <person name="Baba T."/>
            <person name="Sakata K."/>
            <person name="Nagamura Y."/>
            <person name="Aoki H."/>
            <person name="Arikawa K."/>
            <person name="Arita K."/>
            <person name="Bito T."/>
            <person name="Chiden Y."/>
            <person name="Fujitsuka N."/>
            <person name="Fukunaka R."/>
            <person name="Hamada M."/>
            <person name="Harada C."/>
            <person name="Hayashi A."/>
            <person name="Hijishita S."/>
            <person name="Honda M."/>
            <person name="Hosokawa S."/>
            <person name="Ichikawa Y."/>
            <person name="Idonuma A."/>
            <person name="Iijima M."/>
            <person name="Ikeda M."/>
            <person name="Ikeno M."/>
            <person name="Ito K."/>
            <person name="Ito S."/>
            <person name="Ito T."/>
            <person name="Ito Y."/>
            <person name="Ito Y."/>
            <person name="Iwabuchi A."/>
            <person name="Kamiya K."/>
            <person name="Karasawa W."/>
            <person name="Kurita K."/>
            <person name="Katagiri S."/>
            <person name="Kikuta A."/>
            <person name="Kobayashi H."/>
            <person name="Kobayashi N."/>
            <person name="Machita K."/>
            <person name="Maehara T."/>
            <person name="Masukawa M."/>
            <person name="Mizubayashi T."/>
            <person name="Mukai Y."/>
            <person name="Nagasaki H."/>
            <person name="Nagata Y."/>
            <person name="Naito S."/>
            <person name="Nakashima M."/>
            <person name="Nakama Y."/>
            <person name="Nakamichi Y."/>
            <person name="Nakamura M."/>
            <person name="Meguro A."/>
            <person name="Negishi M."/>
            <person name="Ohta I."/>
            <person name="Ohta T."/>
            <person name="Okamoto M."/>
            <person name="Ono N."/>
            <person name="Saji S."/>
            <person name="Sakaguchi M."/>
            <person name="Sakai K."/>
            <person name="Shibata M."/>
            <person name="Shimokawa T."/>
            <person name="Song J."/>
            <person name="Takazaki Y."/>
            <person name="Terasawa K."/>
            <person name="Tsugane M."/>
            <person name="Tsuji K."/>
            <person name="Ueda S."/>
            <person name="Waki K."/>
            <person name="Yamagata H."/>
            <person name="Yamamoto M."/>
            <person name="Yamamoto S."/>
            <person name="Yamane H."/>
            <person name="Yoshiki S."/>
            <person name="Yoshihara R."/>
            <person name="Yukawa K."/>
            <person name="Zhong H."/>
            <person name="Yano M."/>
            <person name="Yuan Q."/>
            <person name="Ouyang S."/>
            <person name="Liu J."/>
            <person name="Jones K.M."/>
            <person name="Gansberger K."/>
            <person name="Moffat K."/>
            <person name="Hill J."/>
            <person name="Bera J."/>
            <person name="Fadrosh D."/>
            <person name="Jin S."/>
            <person name="Johri S."/>
            <person name="Kim M."/>
            <person name="Overton L."/>
            <person name="Reardon M."/>
            <person name="Tsitrin T."/>
            <person name="Vuong H."/>
            <person name="Weaver B."/>
            <person name="Ciecko A."/>
            <person name="Tallon L."/>
            <person name="Jackson J."/>
            <person name="Pai G."/>
            <person name="Aken S.V."/>
            <person name="Utterback T."/>
            <person name="Reidmuller S."/>
            <person name="Feldblyum T."/>
            <person name="Hsiao J."/>
            <person name="Zismann V."/>
            <person name="Iobst S."/>
            <person name="de Vazeille A.R."/>
            <person name="Buell C.R."/>
            <person name="Ying K."/>
            <person name="Li Y."/>
            <person name="Lu T."/>
            <person name="Huang Y."/>
            <person name="Zhao Q."/>
            <person name="Feng Q."/>
            <person name="Zhang L."/>
            <person name="Zhu J."/>
            <person name="Weng Q."/>
            <person name="Mu J."/>
            <person name="Lu Y."/>
            <person name="Fan D."/>
            <person name="Liu Y."/>
            <person name="Guan J."/>
            <person name="Zhang Y."/>
            <person name="Yu S."/>
            <person name="Liu X."/>
            <person name="Zhang Y."/>
            <person name="Hong G."/>
            <person name="Han B."/>
            <person name="Choisne N."/>
            <person name="Demange N."/>
            <person name="Orjeda G."/>
            <person name="Samain S."/>
            <person name="Cattolico L."/>
            <person name="Pelletier E."/>
            <person name="Couloux A."/>
            <person name="Segurens B."/>
            <person name="Wincker P."/>
            <person name="D'Hont A."/>
            <person name="Scarpelli C."/>
            <person name="Weissenbach J."/>
            <person name="Salanoubat M."/>
            <person name="Quetier F."/>
            <person name="Yu Y."/>
            <person name="Kim H.R."/>
            <person name="Rambo T."/>
            <person name="Currie J."/>
            <person name="Collura K."/>
            <person name="Luo M."/>
            <person name="Yang T."/>
            <person name="Ammiraju J.S.S."/>
            <person name="Engler F."/>
            <person name="Soderlund C."/>
            <person name="Wing R.A."/>
            <person name="Palmer L.E."/>
            <person name="de la Bastide M."/>
            <person name="Spiegel L."/>
            <person name="Nascimento L."/>
            <person name="Zutavern T."/>
            <person name="O'Shaughnessy A."/>
            <person name="Dike S."/>
            <person name="Dedhia N."/>
            <person name="Preston R."/>
            <person name="Balija V."/>
            <person name="McCombie W.R."/>
            <person name="Chow T."/>
            <person name="Chen H."/>
            <person name="Chung M."/>
            <person name="Chen C."/>
            <person name="Shaw J."/>
            <person name="Wu H."/>
            <person name="Hsiao K."/>
            <person name="Chao Y."/>
            <person name="Chu M."/>
            <person name="Cheng C."/>
            <person name="Hour A."/>
            <person name="Lee P."/>
            <person name="Lin S."/>
            <person name="Lin Y."/>
            <person name="Liou J."/>
            <person name="Liu S."/>
            <person name="Hsing Y."/>
            <person name="Raghuvanshi S."/>
            <person name="Mohanty A."/>
            <person name="Bharti A.K."/>
            <person name="Gaur A."/>
            <person name="Gupta V."/>
            <person name="Kumar D."/>
            <person name="Ravi V."/>
            <person name="Vij S."/>
            <person name="Kapur A."/>
            <person name="Khurana P."/>
            <person name="Khurana P."/>
            <person name="Khurana J.P."/>
            <person name="Tyagi A.K."/>
            <person name="Gaikwad K."/>
            <person name="Singh A."/>
            <person name="Dalal V."/>
            <person name="Srivastava S."/>
            <person name="Dixit A."/>
            <person name="Pal A.K."/>
            <person name="Ghazi I.A."/>
            <person name="Yadav M."/>
            <person name="Pandit A."/>
            <person name="Bhargava A."/>
            <person name="Sureshbabu K."/>
            <person name="Batra K."/>
            <person name="Sharma T.R."/>
            <person name="Mohapatra T."/>
            <person name="Singh N.K."/>
            <person name="Messing J."/>
            <person name="Nelson A.B."/>
            <person name="Fuks G."/>
            <person name="Kavchok S."/>
            <person name="Keizer G."/>
            <person name="Linton E."/>
            <person name="Llaca V."/>
            <person name="Song R."/>
            <person name="Tanyolac B."/>
            <person name="Young S."/>
            <person name="Ho-Il K."/>
            <person name="Hahn J.H."/>
            <person name="Sangsakoo G."/>
            <person name="Vanavichit A."/>
            <person name="de Mattos Luiz.A.T."/>
            <person name="Zimmer P.D."/>
            <person name="Malone G."/>
            <person name="Dellagostin O."/>
            <person name="de Oliveira A.C."/>
            <person name="Bevan M."/>
            <person name="Bancroft I."/>
            <person name="Minx P."/>
            <person name="Cordum H."/>
            <person name="Wilson R."/>
            <person name="Cheng Z."/>
            <person name="Jin W."/>
            <person name="Jiang J."/>
            <person name="Leong S.A."/>
            <person name="Iwama H."/>
            <person name="Gojobori T."/>
            <person name="Itoh T."/>
            <person name="Niimura Y."/>
            <person name="Fujii Y."/>
            <person name="Habara T."/>
            <person name="Sakai H."/>
            <person name="Sato Y."/>
            <person name="Wilson G."/>
            <person name="Kumar K."/>
            <person name="McCouch S."/>
            <person name="Juretic N."/>
            <person name="Hoen D."/>
            <person name="Wright S."/>
            <person name="Bruskiewich R."/>
            <person name="Bureau T."/>
            <person name="Miyao A."/>
            <person name="Hirochika H."/>
            <person name="Nishikawa T."/>
            <person name="Kadowaki K."/>
            <person name="Sugiura M."/>
            <person name="Burr B."/>
            <person name="Sasaki T."/>
        </authorList>
    </citation>
    <scope>NUCLEOTIDE SEQUENCE [LARGE SCALE GENOMIC DNA]</scope>
    <source>
        <strain evidence="3">cv. Nipponbare</strain>
    </source>
</reference>
<gene>
    <name evidence="2" type="ordered locus">Os01g0843432</name>
    <name evidence="2" type="ORF">OSNPB_010843432</name>
</gene>
<evidence type="ECO:0000256" key="1">
    <source>
        <dbReference type="SAM" id="MobiDB-lite"/>
    </source>
</evidence>
<feature type="compositionally biased region" description="Basic and acidic residues" evidence="1">
    <location>
        <begin position="149"/>
        <end position="170"/>
    </location>
</feature>
<evidence type="ECO:0000313" key="2">
    <source>
        <dbReference type="EMBL" id="BAS75178.1"/>
    </source>
</evidence>